<dbReference type="AlphaFoldDB" id="A0A5C1QF59"/>
<keyword evidence="2" id="KW-1185">Reference proteome</keyword>
<sequence length="87" mass="10029">MKVIRIIDIIRKDVPLYYRNKYTAIAEIEISSTVTNRAKIEFAIEVTPISGKVYSVDEIEDLDYPTLPVKKALVEEIKNYDREGLLP</sequence>
<organism evidence="1 2">
    <name type="scientific">Thiospirochaeta perfilievii</name>
    <dbReference type="NCBI Taxonomy" id="252967"/>
    <lineage>
        <taxon>Bacteria</taxon>
        <taxon>Pseudomonadati</taxon>
        <taxon>Spirochaetota</taxon>
        <taxon>Spirochaetia</taxon>
        <taxon>Spirochaetales</taxon>
        <taxon>Spirochaetaceae</taxon>
        <taxon>Thiospirochaeta</taxon>
    </lineage>
</organism>
<gene>
    <name evidence="1" type="ORF">EW093_13900</name>
</gene>
<dbReference type="EMBL" id="CP035807">
    <property type="protein sequence ID" value="QEN05750.1"/>
    <property type="molecule type" value="Genomic_DNA"/>
</dbReference>
<name>A0A5C1QF59_9SPIO</name>
<dbReference type="OrthoDB" id="350788at2"/>
<evidence type="ECO:0000313" key="2">
    <source>
        <dbReference type="Proteomes" id="UP000323824"/>
    </source>
</evidence>
<dbReference type="Proteomes" id="UP000323824">
    <property type="component" value="Chromosome"/>
</dbReference>
<protein>
    <submittedName>
        <fullName evidence="1">Uncharacterized protein</fullName>
    </submittedName>
</protein>
<dbReference type="KEGG" id="sper:EW093_13900"/>
<dbReference type="RefSeq" id="WP_149568984.1">
    <property type="nucleotide sequence ID" value="NZ_CP035807.1"/>
</dbReference>
<accession>A0A5C1QF59</accession>
<evidence type="ECO:0000313" key="1">
    <source>
        <dbReference type="EMBL" id="QEN05750.1"/>
    </source>
</evidence>
<reference evidence="1 2" key="1">
    <citation type="submission" date="2019-02" db="EMBL/GenBank/DDBJ databases">
        <authorList>
            <person name="Fomenkov A."/>
            <person name="Dubinina G."/>
            <person name="Grabovich M."/>
            <person name="Vincze T."/>
            <person name="Roberts R.J."/>
        </authorList>
    </citation>
    <scope>NUCLEOTIDE SEQUENCE [LARGE SCALE GENOMIC DNA]</scope>
    <source>
        <strain evidence="1 2">P</strain>
    </source>
</reference>
<reference evidence="1 2" key="2">
    <citation type="submission" date="2019-09" db="EMBL/GenBank/DDBJ databases">
        <title>Complete Genome Sequence and Methylome Analysis of free living Spirochaetas.</title>
        <authorList>
            <person name="Leshcheva N."/>
            <person name="Mikheeva N."/>
        </authorList>
    </citation>
    <scope>NUCLEOTIDE SEQUENCE [LARGE SCALE GENOMIC DNA]</scope>
    <source>
        <strain evidence="1 2">P</strain>
    </source>
</reference>
<proteinExistence type="predicted"/>